<dbReference type="PANTHER" id="PTHR38165:SF1">
    <property type="entry name" value="GLUCANASE B"/>
    <property type="match status" value="1"/>
</dbReference>
<dbReference type="Pfam" id="PF16483">
    <property type="entry name" value="Glyco_hydro_64"/>
    <property type="match status" value="1"/>
</dbReference>
<dbReference type="AlphaFoldDB" id="A0A0G2GEB4"/>
<dbReference type="Gene3D" id="3.30.920.50">
    <property type="entry name" value="Beta-1,3-glucanase, C-terminal domain"/>
    <property type="match status" value="1"/>
</dbReference>
<dbReference type="InterPro" id="IPR037176">
    <property type="entry name" value="Osmotin/thaumatin-like_sf"/>
</dbReference>
<dbReference type="PANTHER" id="PTHR38165">
    <property type="match status" value="1"/>
</dbReference>
<dbReference type="InterPro" id="IPR037398">
    <property type="entry name" value="Glyco_hydro_64_fam"/>
</dbReference>
<dbReference type="CDD" id="cd09220">
    <property type="entry name" value="GH64-GluB-like"/>
    <property type="match status" value="1"/>
</dbReference>
<evidence type="ECO:0000313" key="3">
    <source>
        <dbReference type="EMBL" id="KKY15360.1"/>
    </source>
</evidence>
<proteinExistence type="predicted"/>
<comment type="caution">
    <text evidence="3">The sequence shown here is derived from an EMBL/GenBank/DDBJ whole genome shotgun (WGS) entry which is preliminary data.</text>
</comment>
<accession>A0A0G2GEB4</accession>
<evidence type="ECO:0000313" key="4">
    <source>
        <dbReference type="Proteomes" id="UP000053317"/>
    </source>
</evidence>
<dbReference type="InterPro" id="IPR032477">
    <property type="entry name" value="Glyco_hydro_64"/>
</dbReference>
<feature type="region of interest" description="Disordered" evidence="1">
    <location>
        <begin position="376"/>
        <end position="426"/>
    </location>
</feature>
<organism evidence="3 4">
    <name type="scientific">Phaeomoniella chlamydospora</name>
    <name type="common">Phaeoacremonium chlamydosporum</name>
    <dbReference type="NCBI Taxonomy" id="158046"/>
    <lineage>
        <taxon>Eukaryota</taxon>
        <taxon>Fungi</taxon>
        <taxon>Dikarya</taxon>
        <taxon>Ascomycota</taxon>
        <taxon>Pezizomycotina</taxon>
        <taxon>Eurotiomycetes</taxon>
        <taxon>Chaetothyriomycetidae</taxon>
        <taxon>Phaeomoniellales</taxon>
        <taxon>Phaeomoniellaceae</taxon>
        <taxon>Phaeomoniella</taxon>
    </lineage>
</organism>
<feature type="domain" description="GH64" evidence="2">
    <location>
        <begin position="1"/>
        <end position="355"/>
    </location>
</feature>
<reference evidence="3 4" key="2">
    <citation type="submission" date="2015-05" db="EMBL/GenBank/DDBJ databases">
        <authorList>
            <person name="Morales-Cruz A."/>
            <person name="Amrine K.C."/>
            <person name="Cantu D."/>
        </authorList>
    </citation>
    <scope>NUCLEOTIDE SEQUENCE [LARGE SCALE GENOMIC DNA]</scope>
    <source>
        <strain evidence="3">UCRPC4</strain>
    </source>
</reference>
<dbReference type="PROSITE" id="PS52006">
    <property type="entry name" value="GH64"/>
    <property type="match status" value="1"/>
</dbReference>
<dbReference type="OrthoDB" id="5290283at2759"/>
<dbReference type="EMBL" id="LCWF01000189">
    <property type="protein sequence ID" value="KKY15360.1"/>
    <property type="molecule type" value="Genomic_DNA"/>
</dbReference>
<protein>
    <submittedName>
        <fullName evidence="3">Putative glucanase b</fullName>
    </submittedName>
</protein>
<evidence type="ECO:0000259" key="2">
    <source>
        <dbReference type="PROSITE" id="PS52006"/>
    </source>
</evidence>
<evidence type="ECO:0000256" key="1">
    <source>
        <dbReference type="SAM" id="MobiDB-lite"/>
    </source>
</evidence>
<sequence>MPNSLQIQLQNQTNSNHVYAYITGIAIQDNGARVLLKANGHDLYYPQNPPAIGSPLAEDCAIPLGPPGNTVTVTIPQIAGGRIWFSCEGKLTFLLNPGPALVEPSVLNPSDPNANINFGFAEFTLNNDQLFANISYVDFVSRLPIALTLQTAGGGVQHVSGMHPDGLDRIADGLRAQARKDGKPWDKLIVQRDGTTLRALNPTHGNAVGANFDGYYEPFIEQVWQKYSQGSRMRINTQAGPGIVQGSINHRGELIIGGESFSKPNTADILGCNSGPFTTGPSPTRNAIIPRLAASFLRSTLLHVEDHPSDPSTHYKHDPTNHYSRIVHENNLDGKGYAFAYDDVQPDGGADQSGKVNAGDPTVFIVAVGGNNAYAGDRMSGGQTASQQQHYQQQPVNSGQRGQGRPHEERQQSHPHLRAFAQKIFR</sequence>
<feature type="compositionally biased region" description="Low complexity" evidence="1">
    <location>
        <begin position="383"/>
        <end position="394"/>
    </location>
</feature>
<dbReference type="Gene3D" id="2.60.110.10">
    <property type="entry name" value="Thaumatin"/>
    <property type="match status" value="1"/>
</dbReference>
<reference evidence="3 4" key="1">
    <citation type="submission" date="2015-05" db="EMBL/GenBank/DDBJ databases">
        <title>Distinctive expansion of gene families associated with plant cell wall degradation and secondary metabolism in the genomes of grapevine trunk pathogens.</title>
        <authorList>
            <person name="Lawrence D.P."/>
            <person name="Travadon R."/>
            <person name="Rolshausen P.E."/>
            <person name="Baumgartner K."/>
        </authorList>
    </citation>
    <scope>NUCLEOTIDE SEQUENCE [LARGE SCALE GENOMIC DNA]</scope>
    <source>
        <strain evidence="3">UCRPC4</strain>
    </source>
</reference>
<keyword evidence="4" id="KW-1185">Reference proteome</keyword>
<name>A0A0G2GEB4_PHACM</name>
<gene>
    <name evidence="3" type="ORF">UCRPC4_g06380</name>
</gene>
<dbReference type="Proteomes" id="UP000053317">
    <property type="component" value="Unassembled WGS sequence"/>
</dbReference>
<dbReference type="InterPro" id="IPR042517">
    <property type="entry name" value="Glyco_hydro_64_N_2"/>
</dbReference>